<keyword evidence="3" id="KW-1185">Reference proteome</keyword>
<dbReference type="Gene3D" id="2.30.130.30">
    <property type="entry name" value="Hypothetical protein"/>
    <property type="match status" value="1"/>
</dbReference>
<dbReference type="AlphaFoldDB" id="A0A812LA09"/>
<evidence type="ECO:0000313" key="2">
    <source>
        <dbReference type="EMBL" id="CAE7237769.1"/>
    </source>
</evidence>
<proteinExistence type="predicted"/>
<accession>A0A812LA09</accession>
<feature type="region of interest" description="Disordered" evidence="1">
    <location>
        <begin position="84"/>
        <end position="181"/>
    </location>
</feature>
<gene>
    <name evidence="2" type="primary">PIF1</name>
    <name evidence="2" type="ORF">SPIL2461_LOCUS3942</name>
</gene>
<dbReference type="EMBL" id="CAJNIZ010004981">
    <property type="protein sequence ID" value="CAE7237769.1"/>
    <property type="molecule type" value="Genomic_DNA"/>
</dbReference>
<sequence length="241" mass="25949">MDDEGQHDMAERLRAGTFPGDEEFAFYTRALGGAVLVTPLEEPHTVPCIYGEGPVRCEMGFVYSVDGAGNSAGHYVLLQSWAPQTEPCEDPDGADTPAGRPAAKPAYATSLDGSDLDEEKTAASLENRRGAAEDTPCEALPGSGNPTTLLQNAGNAGSKPCENAQPPAPRQRGNKRAREEDEKQWACAATAFGETARILKIRPEWLARILSGEKKIEIRGEECPHVGWVTLALEPKEYLRG</sequence>
<feature type="non-terminal residue" evidence="2">
    <location>
        <position position="241"/>
    </location>
</feature>
<protein>
    <submittedName>
        <fullName evidence="2">PIF1 protein</fullName>
    </submittedName>
</protein>
<reference evidence="2" key="1">
    <citation type="submission" date="2021-02" db="EMBL/GenBank/DDBJ databases">
        <authorList>
            <person name="Dougan E. K."/>
            <person name="Rhodes N."/>
            <person name="Thang M."/>
            <person name="Chan C."/>
        </authorList>
    </citation>
    <scope>NUCLEOTIDE SEQUENCE</scope>
</reference>
<dbReference type="Proteomes" id="UP000649617">
    <property type="component" value="Unassembled WGS sequence"/>
</dbReference>
<evidence type="ECO:0000313" key="3">
    <source>
        <dbReference type="Proteomes" id="UP000649617"/>
    </source>
</evidence>
<feature type="compositionally biased region" description="Polar residues" evidence="1">
    <location>
        <begin position="144"/>
        <end position="155"/>
    </location>
</feature>
<name>A0A812LA09_SYMPI</name>
<comment type="caution">
    <text evidence="2">The sequence shown here is derived from an EMBL/GenBank/DDBJ whole genome shotgun (WGS) entry which is preliminary data.</text>
</comment>
<organism evidence="2 3">
    <name type="scientific">Symbiodinium pilosum</name>
    <name type="common">Dinoflagellate</name>
    <dbReference type="NCBI Taxonomy" id="2952"/>
    <lineage>
        <taxon>Eukaryota</taxon>
        <taxon>Sar</taxon>
        <taxon>Alveolata</taxon>
        <taxon>Dinophyceae</taxon>
        <taxon>Suessiales</taxon>
        <taxon>Symbiodiniaceae</taxon>
        <taxon>Symbiodinium</taxon>
    </lineage>
</organism>
<evidence type="ECO:0000256" key="1">
    <source>
        <dbReference type="SAM" id="MobiDB-lite"/>
    </source>
</evidence>